<dbReference type="InterPro" id="IPR002711">
    <property type="entry name" value="HNH"/>
</dbReference>
<dbReference type="EMBL" id="MT142434">
    <property type="protein sequence ID" value="QJA80752.1"/>
    <property type="molecule type" value="Genomic_DNA"/>
</dbReference>
<dbReference type="SMART" id="SM00507">
    <property type="entry name" value="HNHc"/>
    <property type="match status" value="1"/>
</dbReference>
<keyword evidence="1" id="KW-0540">Nuclease</keyword>
<reference evidence="5" key="1">
    <citation type="submission" date="2020-03" db="EMBL/GenBank/DDBJ databases">
        <title>The deep terrestrial virosphere.</title>
        <authorList>
            <person name="Holmfeldt K."/>
            <person name="Nilsson E."/>
            <person name="Simone D."/>
            <person name="Lopez-Fernandez M."/>
            <person name="Wu X."/>
            <person name="de Brujin I."/>
            <person name="Lundin D."/>
            <person name="Andersson A."/>
            <person name="Bertilsson S."/>
            <person name="Dopson M."/>
        </authorList>
    </citation>
    <scope>NUCLEOTIDE SEQUENCE</scope>
    <source>
        <strain evidence="5">MM415A00662</strain>
        <strain evidence="4">MM415B01967</strain>
    </source>
</reference>
<accession>A0A6M3KFS5</accession>
<dbReference type="PANTHER" id="PTHR41286">
    <property type="entry name" value="HNH NUCLEASE YAJD-RELATED"/>
    <property type="match status" value="1"/>
</dbReference>
<gene>
    <name evidence="5" type="ORF">MM415A00662_0007</name>
    <name evidence="4" type="ORF">MM415B01967_0008</name>
</gene>
<dbReference type="GO" id="GO:0005829">
    <property type="term" value="C:cytosol"/>
    <property type="evidence" value="ECO:0007669"/>
    <property type="project" value="TreeGrafter"/>
</dbReference>
<proteinExistence type="predicted"/>
<evidence type="ECO:0000256" key="2">
    <source>
        <dbReference type="ARBA" id="ARBA00022801"/>
    </source>
</evidence>
<protein>
    <submittedName>
        <fullName evidence="5">Putative homing endonuclease</fullName>
    </submittedName>
</protein>
<dbReference type="EMBL" id="MT141189">
    <property type="protein sequence ID" value="QJA55913.1"/>
    <property type="molecule type" value="Genomic_DNA"/>
</dbReference>
<dbReference type="GO" id="GO:0016787">
    <property type="term" value="F:hydrolase activity"/>
    <property type="evidence" value="ECO:0007669"/>
    <property type="project" value="UniProtKB-KW"/>
</dbReference>
<organism evidence="5">
    <name type="scientific">viral metagenome</name>
    <dbReference type="NCBI Taxonomy" id="1070528"/>
    <lineage>
        <taxon>unclassified sequences</taxon>
        <taxon>metagenomes</taxon>
        <taxon>organismal metagenomes</taxon>
    </lineage>
</organism>
<sequence>MGKGLSERKKLYDRYIHSKQWRDIRAVILKRDKKTCQWCGNKKSISVHHLEYPDIVGDEDTGKLITLCKKCHDRTHGRQKGKKPRCVGGPVKAYTESEIIQFQETYNSV</sequence>
<evidence type="ECO:0000313" key="5">
    <source>
        <dbReference type="EMBL" id="QJA80752.1"/>
    </source>
</evidence>
<evidence type="ECO:0000256" key="1">
    <source>
        <dbReference type="ARBA" id="ARBA00022722"/>
    </source>
</evidence>
<dbReference type="GO" id="GO:0008270">
    <property type="term" value="F:zinc ion binding"/>
    <property type="evidence" value="ECO:0007669"/>
    <property type="project" value="InterPro"/>
</dbReference>
<dbReference type="GO" id="GO:0004519">
    <property type="term" value="F:endonuclease activity"/>
    <property type="evidence" value="ECO:0007669"/>
    <property type="project" value="UniProtKB-KW"/>
</dbReference>
<keyword evidence="2" id="KW-0378">Hydrolase</keyword>
<evidence type="ECO:0000259" key="3">
    <source>
        <dbReference type="SMART" id="SM00507"/>
    </source>
</evidence>
<name>A0A6M3KFS5_9ZZZZ</name>
<dbReference type="AlphaFoldDB" id="A0A6M3KFS5"/>
<dbReference type="CDD" id="cd00085">
    <property type="entry name" value="HNHc"/>
    <property type="match status" value="1"/>
</dbReference>
<dbReference type="PANTHER" id="PTHR41286:SF1">
    <property type="entry name" value="HNH NUCLEASE YAJD-RELATED"/>
    <property type="match status" value="1"/>
</dbReference>
<dbReference type="InterPro" id="IPR003615">
    <property type="entry name" value="HNH_nuc"/>
</dbReference>
<evidence type="ECO:0000313" key="4">
    <source>
        <dbReference type="EMBL" id="QJA55913.1"/>
    </source>
</evidence>
<keyword evidence="5" id="KW-0255">Endonuclease</keyword>
<dbReference type="GO" id="GO:0003676">
    <property type="term" value="F:nucleic acid binding"/>
    <property type="evidence" value="ECO:0007669"/>
    <property type="project" value="InterPro"/>
</dbReference>
<dbReference type="Gene3D" id="1.10.30.50">
    <property type="match status" value="1"/>
</dbReference>
<dbReference type="Pfam" id="PF01844">
    <property type="entry name" value="HNH"/>
    <property type="match status" value="1"/>
</dbReference>
<feature type="domain" description="HNH nuclease" evidence="3">
    <location>
        <begin position="23"/>
        <end position="73"/>
    </location>
</feature>